<dbReference type="InterPro" id="IPR003607">
    <property type="entry name" value="HD/PDEase_dom"/>
</dbReference>
<dbReference type="Proteomes" id="UP000178869">
    <property type="component" value="Unassembled WGS sequence"/>
</dbReference>
<dbReference type="Gene3D" id="1.10.3210.10">
    <property type="entry name" value="Hypothetical protein af1432"/>
    <property type="match status" value="1"/>
</dbReference>
<organism evidence="2 3">
    <name type="scientific">Candidatus Terrybacteria bacterium RIFCSPHIGHO2_01_FULL_43_35</name>
    <dbReference type="NCBI Taxonomy" id="1802361"/>
    <lineage>
        <taxon>Bacteria</taxon>
        <taxon>Candidatus Terryibacteriota</taxon>
    </lineage>
</organism>
<gene>
    <name evidence="2" type="ORF">A2828_01295</name>
</gene>
<dbReference type="GO" id="GO:0008893">
    <property type="term" value="F:guanosine-3',5'-bis(diphosphate) 3'-diphosphatase activity"/>
    <property type="evidence" value="ECO:0007669"/>
    <property type="project" value="TreeGrafter"/>
</dbReference>
<accession>A0A1G2PDT2</accession>
<dbReference type="CDD" id="cd00077">
    <property type="entry name" value="HDc"/>
    <property type="match status" value="1"/>
</dbReference>
<evidence type="ECO:0000259" key="1">
    <source>
        <dbReference type="SMART" id="SM00471"/>
    </source>
</evidence>
<evidence type="ECO:0000313" key="2">
    <source>
        <dbReference type="EMBL" id="OHA45889.1"/>
    </source>
</evidence>
<dbReference type="EMBL" id="MHSR01000025">
    <property type="protein sequence ID" value="OHA45889.1"/>
    <property type="molecule type" value="Genomic_DNA"/>
</dbReference>
<evidence type="ECO:0000313" key="3">
    <source>
        <dbReference type="Proteomes" id="UP000178869"/>
    </source>
</evidence>
<dbReference type="InterPro" id="IPR052194">
    <property type="entry name" value="MESH1"/>
</dbReference>
<dbReference type="SUPFAM" id="SSF109604">
    <property type="entry name" value="HD-domain/PDEase-like"/>
    <property type="match status" value="1"/>
</dbReference>
<dbReference type="SMART" id="SM00471">
    <property type="entry name" value="HDc"/>
    <property type="match status" value="1"/>
</dbReference>
<dbReference type="PANTHER" id="PTHR46246">
    <property type="entry name" value="GUANOSINE-3',5'-BIS(DIPHOSPHATE) 3'-PYROPHOSPHOHYDROLASE MESH1"/>
    <property type="match status" value="1"/>
</dbReference>
<protein>
    <recommendedName>
        <fullName evidence="1">HD/PDEase domain-containing protein</fullName>
    </recommendedName>
</protein>
<sequence>MRVQRGELVFAKSLKDHNDGISEEKLERARLAYRHSKYGHRNQWRDSGERYFEHPKRVARILGDELSIWDVEMHESALLHDVMEDTFLLTWKDLKRIFGPRVYRLVRLLTKDPKPNKRQKKTYLANIANATEDVKILKLADRLDNVRSLSACTPDKQARNLKETKEFFIPLARQTNAYLAQELEKACAAIEEQGLI</sequence>
<proteinExistence type="predicted"/>
<dbReference type="AlphaFoldDB" id="A0A1G2PDT2"/>
<comment type="caution">
    <text evidence="2">The sequence shown here is derived from an EMBL/GenBank/DDBJ whole genome shotgun (WGS) entry which is preliminary data.</text>
</comment>
<dbReference type="PANTHER" id="PTHR46246:SF1">
    <property type="entry name" value="GUANOSINE-3',5'-BIS(DIPHOSPHATE) 3'-PYROPHOSPHOHYDROLASE MESH1"/>
    <property type="match status" value="1"/>
</dbReference>
<dbReference type="Pfam" id="PF13328">
    <property type="entry name" value="HD_4"/>
    <property type="match status" value="1"/>
</dbReference>
<feature type="domain" description="HD/PDEase" evidence="1">
    <location>
        <begin position="47"/>
        <end position="155"/>
    </location>
</feature>
<name>A0A1G2PDT2_9BACT</name>
<reference evidence="2 3" key="1">
    <citation type="journal article" date="2016" name="Nat. Commun.">
        <title>Thousands of microbial genomes shed light on interconnected biogeochemical processes in an aquifer system.</title>
        <authorList>
            <person name="Anantharaman K."/>
            <person name="Brown C.T."/>
            <person name="Hug L.A."/>
            <person name="Sharon I."/>
            <person name="Castelle C.J."/>
            <person name="Probst A.J."/>
            <person name="Thomas B.C."/>
            <person name="Singh A."/>
            <person name="Wilkins M.J."/>
            <person name="Karaoz U."/>
            <person name="Brodie E.L."/>
            <person name="Williams K.H."/>
            <person name="Hubbard S.S."/>
            <person name="Banfield J.F."/>
        </authorList>
    </citation>
    <scope>NUCLEOTIDE SEQUENCE [LARGE SCALE GENOMIC DNA]</scope>
</reference>